<comment type="subunit">
    <text evidence="8">The complex is composed of six subunits: RnfA, RnfB, RnfC, RnfD, RnfE and RnfG.</text>
</comment>
<keyword evidence="7 8" id="KW-0472">Membrane</keyword>
<evidence type="ECO:0000313" key="10">
    <source>
        <dbReference type="Proteomes" id="UP001082703"/>
    </source>
</evidence>
<reference evidence="9 10" key="1">
    <citation type="submission" date="2022-11" db="EMBL/GenBank/DDBJ databases">
        <authorList>
            <person name="Caiyu Z."/>
        </authorList>
    </citation>
    <scope>NUCLEOTIDE SEQUENCE [LARGE SCALE GENOMIC DNA]</scope>
    <source>
        <strain evidence="9 10">YR-4</strain>
    </source>
</reference>
<protein>
    <recommendedName>
        <fullName evidence="8">Ion-translocating oxidoreductase complex subunit A</fullName>
        <ecNumber evidence="8">7.-.-.-</ecNumber>
    </recommendedName>
    <alternativeName>
        <fullName evidence="8">Rnf electron transport complex subunit A</fullName>
    </alternativeName>
</protein>
<organism evidence="9 10">
    <name type="scientific">Caproiciproducens galactitolivorans</name>
    <dbReference type="NCBI Taxonomy" id="642589"/>
    <lineage>
        <taxon>Bacteria</taxon>
        <taxon>Bacillati</taxon>
        <taxon>Bacillota</taxon>
        <taxon>Clostridia</taxon>
        <taxon>Eubacteriales</taxon>
        <taxon>Acutalibacteraceae</taxon>
        <taxon>Caproiciproducens</taxon>
    </lineage>
</organism>
<evidence type="ECO:0000256" key="2">
    <source>
        <dbReference type="ARBA" id="ARBA00022448"/>
    </source>
</evidence>
<feature type="transmembrane region" description="Helical" evidence="8">
    <location>
        <begin position="101"/>
        <end position="125"/>
    </location>
</feature>
<evidence type="ECO:0000256" key="7">
    <source>
        <dbReference type="ARBA" id="ARBA00023136"/>
    </source>
</evidence>
<keyword evidence="4 8" id="KW-1278">Translocase</keyword>
<evidence type="ECO:0000256" key="3">
    <source>
        <dbReference type="ARBA" id="ARBA00022692"/>
    </source>
</evidence>
<keyword evidence="6 8" id="KW-1133">Transmembrane helix</keyword>
<evidence type="ECO:0000256" key="4">
    <source>
        <dbReference type="ARBA" id="ARBA00022967"/>
    </source>
</evidence>
<gene>
    <name evidence="8" type="primary">rnfA</name>
    <name evidence="9" type="ORF">OUY18_01385</name>
</gene>
<proteinExistence type="inferred from homology"/>
<dbReference type="InterPro" id="IPR003667">
    <property type="entry name" value="NqrDE/RnfAE"/>
</dbReference>
<dbReference type="EC" id="7.-.-.-" evidence="8"/>
<feature type="transmembrane region" description="Helical" evidence="8">
    <location>
        <begin position="39"/>
        <end position="58"/>
    </location>
</feature>
<evidence type="ECO:0000256" key="1">
    <source>
        <dbReference type="ARBA" id="ARBA00004127"/>
    </source>
</evidence>
<keyword evidence="2 8" id="KW-0813">Transport</keyword>
<sequence>MMKSLLAIFLAAILTENYILNKFLGICPFLGVSKKLDTATGMSIAVTVVMVISTAATWPIYTYVLVPLNLAYLQTIVFILIIAALVQFIETVLKKYIPALYNALGIYLPLITTNCAVLGVTMLVIEKGQADPSFGFIQSLVNAFGSGIGFLVAMVLFAGVRERIENNDVPKCLQGLPITLVAASLTAVSFLGFQGIVDKMLG</sequence>
<dbReference type="InterPro" id="IPR050133">
    <property type="entry name" value="NqrDE/RnfAE_oxidrdctase"/>
</dbReference>
<dbReference type="RefSeq" id="WP_268056913.1">
    <property type="nucleotide sequence ID" value="NZ_JAPOHA010000001.1"/>
</dbReference>
<dbReference type="PIRSF" id="PIRSF006102">
    <property type="entry name" value="NQR_DE"/>
    <property type="match status" value="1"/>
</dbReference>
<keyword evidence="5 8" id="KW-0249">Electron transport</keyword>
<evidence type="ECO:0000256" key="5">
    <source>
        <dbReference type="ARBA" id="ARBA00022982"/>
    </source>
</evidence>
<feature type="transmembrane region" description="Helical" evidence="8">
    <location>
        <begin position="178"/>
        <end position="197"/>
    </location>
</feature>
<keyword evidence="8" id="KW-1003">Cell membrane</keyword>
<feature type="transmembrane region" description="Helical" evidence="8">
    <location>
        <begin position="137"/>
        <end position="158"/>
    </location>
</feature>
<dbReference type="PANTHER" id="PTHR30335:SF0">
    <property type="entry name" value="ION-TRANSLOCATING OXIDOREDUCTASE COMPLEX SUBUNIT A"/>
    <property type="match status" value="1"/>
</dbReference>
<dbReference type="NCBIfam" id="TIGR01943">
    <property type="entry name" value="rnfA"/>
    <property type="match status" value="1"/>
</dbReference>
<dbReference type="Proteomes" id="UP001082703">
    <property type="component" value="Unassembled WGS sequence"/>
</dbReference>
<evidence type="ECO:0000256" key="8">
    <source>
        <dbReference type="HAMAP-Rule" id="MF_00459"/>
    </source>
</evidence>
<comment type="function">
    <text evidence="8">Part of a membrane-bound complex that couples electron transfer with translocation of ions across the membrane.</text>
</comment>
<evidence type="ECO:0000256" key="6">
    <source>
        <dbReference type="ARBA" id="ARBA00022989"/>
    </source>
</evidence>
<keyword evidence="3 8" id="KW-0812">Transmembrane</keyword>
<feature type="transmembrane region" description="Helical" evidence="8">
    <location>
        <begin position="70"/>
        <end position="89"/>
    </location>
</feature>
<dbReference type="EMBL" id="JAPOHA010000001">
    <property type="protein sequence ID" value="MCY1712907.1"/>
    <property type="molecule type" value="Genomic_DNA"/>
</dbReference>
<accession>A0ABT4BPT0</accession>
<dbReference type="Pfam" id="PF02508">
    <property type="entry name" value="Rnf-Nqr"/>
    <property type="match status" value="1"/>
</dbReference>
<comment type="caution">
    <text evidence="8">Lacks conserved residue(s) required for the propagation of feature annotation.</text>
</comment>
<comment type="similarity">
    <text evidence="8">Belongs to the NqrDE/RnfAE family.</text>
</comment>
<dbReference type="PANTHER" id="PTHR30335">
    <property type="entry name" value="INTEGRAL MEMBRANE PROTEIN OF SOXR-REDUCING COMPLEX"/>
    <property type="match status" value="1"/>
</dbReference>
<comment type="caution">
    <text evidence="9">The sequence shown here is derived from an EMBL/GenBank/DDBJ whole genome shotgun (WGS) entry which is preliminary data.</text>
</comment>
<name>A0ABT4BPT0_9FIRM</name>
<evidence type="ECO:0000313" key="9">
    <source>
        <dbReference type="EMBL" id="MCY1712907.1"/>
    </source>
</evidence>
<comment type="subcellular location">
    <subcellularLocation>
        <location evidence="8">Cell membrane</location>
        <topology evidence="8">Multi-pass membrane protein</topology>
    </subcellularLocation>
    <subcellularLocation>
        <location evidence="1">Endomembrane system</location>
        <topology evidence="1">Multi-pass membrane protein</topology>
    </subcellularLocation>
</comment>
<dbReference type="InterPro" id="IPR011293">
    <property type="entry name" value="Ion_transpt_RnfA/RsxA"/>
</dbReference>
<dbReference type="HAMAP" id="MF_00459">
    <property type="entry name" value="RsxA_RnfA"/>
    <property type="match status" value="1"/>
</dbReference>
<keyword evidence="10" id="KW-1185">Reference proteome</keyword>